<evidence type="ECO:0000256" key="6">
    <source>
        <dbReference type="SAM" id="Phobius"/>
    </source>
</evidence>
<proteinExistence type="inferred from homology"/>
<comment type="subunit">
    <text evidence="3">Homodimer.</text>
</comment>
<comment type="cofactor">
    <cofactor evidence="1">
        <name>pyridoxal 5'-phosphate</name>
        <dbReference type="ChEBI" id="CHEBI:597326"/>
    </cofactor>
</comment>
<organism evidence="9 10">
    <name type="scientific">Prunus armeniaca</name>
    <name type="common">Apricot</name>
    <name type="synonym">Armeniaca vulgaris</name>
    <dbReference type="NCBI Taxonomy" id="36596"/>
    <lineage>
        <taxon>Eukaryota</taxon>
        <taxon>Viridiplantae</taxon>
        <taxon>Streptophyta</taxon>
        <taxon>Embryophyta</taxon>
        <taxon>Tracheophyta</taxon>
        <taxon>Spermatophyta</taxon>
        <taxon>Magnoliopsida</taxon>
        <taxon>eudicotyledons</taxon>
        <taxon>Gunneridae</taxon>
        <taxon>Pentapetalae</taxon>
        <taxon>rosids</taxon>
        <taxon>fabids</taxon>
        <taxon>Rosales</taxon>
        <taxon>Rosaceae</taxon>
        <taxon>Amygdaloideae</taxon>
        <taxon>Amygdaleae</taxon>
        <taxon>Prunus</taxon>
    </lineage>
</organism>
<comment type="similarity">
    <text evidence="2">Belongs to the alliinase family.</text>
</comment>
<dbReference type="SUPFAM" id="SSF53383">
    <property type="entry name" value="PLP-dependent transferases"/>
    <property type="match status" value="1"/>
</dbReference>
<dbReference type="GO" id="GO:0006520">
    <property type="term" value="P:amino acid metabolic process"/>
    <property type="evidence" value="ECO:0007669"/>
    <property type="project" value="TreeGrafter"/>
</dbReference>
<dbReference type="Gene3D" id="3.90.1150.10">
    <property type="entry name" value="Aspartate Aminotransferase, domain 1"/>
    <property type="match status" value="1"/>
</dbReference>
<evidence type="ECO:0008006" key="11">
    <source>
        <dbReference type="Google" id="ProtNLM"/>
    </source>
</evidence>
<evidence type="ECO:0000313" key="10">
    <source>
        <dbReference type="Proteomes" id="UP000507245"/>
    </source>
</evidence>
<dbReference type="GO" id="GO:0016846">
    <property type="term" value="F:carbon-sulfur lyase activity"/>
    <property type="evidence" value="ECO:0007669"/>
    <property type="project" value="InterPro"/>
</dbReference>
<dbReference type="Proteomes" id="UP000507245">
    <property type="component" value="Unassembled WGS sequence"/>
</dbReference>
<dbReference type="Pfam" id="PF04864">
    <property type="entry name" value="Alliinase_C"/>
    <property type="match status" value="1"/>
</dbReference>
<name>A0A6J5Y5F6_PRUAR</name>
<dbReference type="OrthoDB" id="2020362at2759"/>
<evidence type="ECO:0000256" key="3">
    <source>
        <dbReference type="ARBA" id="ARBA00011738"/>
    </source>
</evidence>
<evidence type="ECO:0000256" key="1">
    <source>
        <dbReference type="ARBA" id="ARBA00001933"/>
    </source>
</evidence>
<feature type="domain" description="Alliinase C-terminal" evidence="8">
    <location>
        <begin position="94"/>
        <end position="449"/>
    </location>
</feature>
<protein>
    <recommendedName>
        <fullName evidence="11">Alliinase C-terminal domain-containing protein</fullName>
    </recommendedName>
</protein>
<keyword evidence="6" id="KW-0812">Transmembrane</keyword>
<feature type="domain" description="Alliinase EGF-like" evidence="7">
    <location>
        <begin position="36"/>
        <end position="91"/>
    </location>
</feature>
<keyword evidence="5" id="KW-0663">Pyridoxal phosphate</keyword>
<evidence type="ECO:0000313" key="9">
    <source>
        <dbReference type="EMBL" id="CAB4319822.1"/>
    </source>
</evidence>
<dbReference type="GO" id="GO:0008483">
    <property type="term" value="F:transaminase activity"/>
    <property type="evidence" value="ECO:0007669"/>
    <property type="project" value="UniProtKB-KW"/>
</dbReference>
<evidence type="ECO:0000256" key="2">
    <source>
        <dbReference type="ARBA" id="ARBA00006312"/>
    </source>
</evidence>
<dbReference type="InterPro" id="IPR015421">
    <property type="entry name" value="PyrdxlP-dep_Trfase_major"/>
</dbReference>
<gene>
    <name evidence="9" type="ORF">ORAREDHAP_LOCUS47548</name>
</gene>
<dbReference type="PANTHER" id="PTHR43795">
    <property type="entry name" value="BIFUNCTIONAL ASPARTATE AMINOTRANSFERASE AND GLUTAMATE/ASPARTATE-PREPHENATE AMINOTRANSFERASE-RELATED"/>
    <property type="match status" value="1"/>
</dbReference>
<evidence type="ECO:0000259" key="7">
    <source>
        <dbReference type="Pfam" id="PF04863"/>
    </source>
</evidence>
<dbReference type="Pfam" id="PF04863">
    <property type="entry name" value="EGF_alliinase"/>
    <property type="match status" value="1"/>
</dbReference>
<keyword evidence="4" id="KW-0032">Aminotransferase</keyword>
<accession>A0A6J5Y5F6</accession>
<dbReference type="InterPro" id="IPR006948">
    <property type="entry name" value="Alliinase_C"/>
</dbReference>
<evidence type="ECO:0000259" key="8">
    <source>
        <dbReference type="Pfam" id="PF04864"/>
    </source>
</evidence>
<keyword evidence="4" id="KW-0808">Transferase</keyword>
<reference evidence="10" key="1">
    <citation type="journal article" date="2020" name="Genome Biol.">
        <title>Gamete binning: chromosome-level and haplotype-resolved genome assembly enabled by high-throughput single-cell sequencing of gamete genomes.</title>
        <authorList>
            <person name="Campoy J.A."/>
            <person name="Sun H."/>
            <person name="Goel M."/>
            <person name="Jiao W.-B."/>
            <person name="Folz-Donahue K."/>
            <person name="Wang N."/>
            <person name="Rubio M."/>
            <person name="Liu C."/>
            <person name="Kukat C."/>
            <person name="Ruiz D."/>
            <person name="Huettel B."/>
            <person name="Schneeberger K."/>
        </authorList>
    </citation>
    <scope>NUCLEOTIDE SEQUENCE [LARGE SCALE GENOMIC DNA]</scope>
    <source>
        <strain evidence="10">cv. Rojo Pasion</strain>
    </source>
</reference>
<evidence type="ECO:0000256" key="4">
    <source>
        <dbReference type="ARBA" id="ARBA00022576"/>
    </source>
</evidence>
<keyword evidence="10" id="KW-1185">Reference proteome</keyword>
<dbReference type="InterPro" id="IPR015424">
    <property type="entry name" value="PyrdxlP-dep_Trfase"/>
</dbReference>
<dbReference type="Gene3D" id="3.40.640.10">
    <property type="entry name" value="Type I PLP-dependent aspartate aminotransferase-like (Major domain)"/>
    <property type="match status" value="1"/>
</dbReference>
<dbReference type="Gene3D" id="2.10.25.30">
    <property type="entry name" value="EGF-like, alliinase"/>
    <property type="match status" value="1"/>
</dbReference>
<keyword evidence="6" id="KW-1133">Transmembrane helix</keyword>
<dbReference type="AlphaFoldDB" id="A0A6J5Y5F6"/>
<sequence>MAKAQSSSYFVILALSIAVNLLLVFQFCVDGEWRLTWSKGAAEEAERVAAISCSGHGIAYLDGLVLDGKEPVCECNSCYEGPDCSEFVTECAANAGSGDPYFLQPFWMQHAAQSAVLVAGWHRMGYSYPDGSYISAELEGHIRELHSTVGNAVTQGRYIVFGAGSTQLLNAAVHALSSDNSSNSSSPASVVASVPYYRLYKTQTEFFRSLDYRFEGDTSSFLNSSEAGKVIEFVTSPNNPDGKLNTAVLHGPNASAIYDRVYYWPHFTAIPNPADDDLMLFSLSKLTGHAGSRFGWAVIKNESVYQKMTEYMSSSSMGVSRDAQLRALKLINVVLETRGKQIFEFGYHTMRNRWKSLSKILSLSSRFSLQKLGPRYCTYFQKIRGPSPAYAWVKCEREEDTDCYEVLQAANITGRSGSQFSAEDRYVRLSLIRSQDDFDILIQRLTQLVSEERQQQNHANNFLKLKKPLMSTLRRGLVY</sequence>
<dbReference type="InterPro" id="IPR050478">
    <property type="entry name" value="Ethylene_sulfur-biosynth"/>
</dbReference>
<dbReference type="InterPro" id="IPR006947">
    <property type="entry name" value="EGF_alliinase"/>
</dbReference>
<evidence type="ECO:0000256" key="5">
    <source>
        <dbReference type="ARBA" id="ARBA00022898"/>
    </source>
</evidence>
<dbReference type="EMBL" id="CAEKKB010000008">
    <property type="protein sequence ID" value="CAB4319822.1"/>
    <property type="molecule type" value="Genomic_DNA"/>
</dbReference>
<feature type="transmembrane region" description="Helical" evidence="6">
    <location>
        <begin position="6"/>
        <end position="29"/>
    </location>
</feature>
<dbReference type="InterPro" id="IPR015422">
    <property type="entry name" value="PyrdxlP-dep_Trfase_small"/>
</dbReference>
<dbReference type="PANTHER" id="PTHR43795:SF20">
    <property type="entry name" value="TRYPTOPHAN AMINOTRANSFERASE-RELATED PROTEIN 3"/>
    <property type="match status" value="1"/>
</dbReference>
<keyword evidence="6" id="KW-0472">Membrane</keyword>
<dbReference type="InterPro" id="IPR037029">
    <property type="entry name" value="Alliinase_N_sf"/>
</dbReference>